<evidence type="ECO:0000256" key="2">
    <source>
        <dbReference type="ARBA" id="ARBA00023141"/>
    </source>
</evidence>
<sequence length="395" mass="43016">MDDLRVLAFSAPLHRLPRHGSAIRSSFMEKRCKSKAKKKPSVQWTAGADKRAFWVMPKSKQALTTALEGNINDFLFTETSDMERWSPLGCFNSTCVDGQGSFPGGRLAVISSADDVEQLMAIAGTNDVIIMDSIDWKAIPAENLIAAFQNTPTKLYALVDTVEDAKAMFDMLEIGVDGCVLRSHNEQEVLAFAALKRQLVDNAGMPMQGMSHARIRSIRPIGVGERVCIDTCSMLQEDEGLMVGSSSQAMFLVLSEAAKVSYVPSRPFRVNAGPVHSYCLVPGGKTKYLAELKAGNEVLVVGDGGKTCRTAIVGRAKIEKRPLLLIEAETEETDTQECTVFVQNAETVRLAAVGSDDEVCMKSVTTLSAGDRLVLKTDRKARHIGIAIEENLVEK</sequence>
<keyword evidence="1" id="KW-0028">Amino-acid biosynthesis</keyword>
<evidence type="ECO:0000313" key="5">
    <source>
        <dbReference type="EMBL" id="CDF33141.1"/>
    </source>
</evidence>
<dbReference type="GO" id="GO:0009073">
    <property type="term" value="P:aromatic amino acid family biosynthetic process"/>
    <property type="evidence" value="ECO:0007669"/>
    <property type="project" value="UniProtKB-KW"/>
</dbReference>
<dbReference type="Pfam" id="PF26558">
    <property type="entry name" value="DHQS_2nd"/>
    <property type="match status" value="1"/>
</dbReference>
<dbReference type="GO" id="GO:0003856">
    <property type="term" value="F:3-dehydroquinate synthase activity"/>
    <property type="evidence" value="ECO:0007669"/>
    <property type="project" value="InterPro"/>
</dbReference>
<reference evidence="6" key="1">
    <citation type="journal article" date="2013" name="Proc. Natl. Acad. Sci. U.S.A.">
        <title>Genome structure and metabolic features in the red seaweed Chondrus crispus shed light on evolution of the Archaeplastida.</title>
        <authorList>
            <person name="Collen J."/>
            <person name="Porcel B."/>
            <person name="Carre W."/>
            <person name="Ball S.G."/>
            <person name="Chaparro C."/>
            <person name="Tonon T."/>
            <person name="Barbeyron T."/>
            <person name="Michel G."/>
            <person name="Noel B."/>
            <person name="Valentin K."/>
            <person name="Elias M."/>
            <person name="Artiguenave F."/>
            <person name="Arun A."/>
            <person name="Aury J.M."/>
            <person name="Barbosa-Neto J.F."/>
            <person name="Bothwell J.H."/>
            <person name="Bouget F.Y."/>
            <person name="Brillet L."/>
            <person name="Cabello-Hurtado F."/>
            <person name="Capella-Gutierrez S."/>
            <person name="Charrier B."/>
            <person name="Cladiere L."/>
            <person name="Cock J.M."/>
            <person name="Coelho S.M."/>
            <person name="Colleoni C."/>
            <person name="Czjzek M."/>
            <person name="Da Silva C."/>
            <person name="Delage L."/>
            <person name="Denoeud F."/>
            <person name="Deschamps P."/>
            <person name="Dittami S.M."/>
            <person name="Gabaldon T."/>
            <person name="Gachon C.M."/>
            <person name="Groisillier A."/>
            <person name="Herve C."/>
            <person name="Jabbari K."/>
            <person name="Katinka M."/>
            <person name="Kloareg B."/>
            <person name="Kowalczyk N."/>
            <person name="Labadie K."/>
            <person name="Leblanc C."/>
            <person name="Lopez P.J."/>
            <person name="McLachlan D.H."/>
            <person name="Meslet-Cladiere L."/>
            <person name="Moustafa A."/>
            <person name="Nehr Z."/>
            <person name="Nyvall Collen P."/>
            <person name="Panaud O."/>
            <person name="Partensky F."/>
            <person name="Poulain J."/>
            <person name="Rensing S.A."/>
            <person name="Rousvoal S."/>
            <person name="Samson G."/>
            <person name="Symeonidi A."/>
            <person name="Weissenbach J."/>
            <person name="Zambounis A."/>
            <person name="Wincker P."/>
            <person name="Boyen C."/>
        </authorList>
    </citation>
    <scope>NUCLEOTIDE SEQUENCE [LARGE SCALE GENOMIC DNA]</scope>
    <source>
        <strain evidence="6">cv. Stackhouse</strain>
    </source>
</reference>
<dbReference type="PANTHER" id="PTHR33563">
    <property type="match status" value="1"/>
</dbReference>
<dbReference type="Proteomes" id="UP000012073">
    <property type="component" value="Unassembled WGS sequence"/>
</dbReference>
<proteinExistence type="predicted"/>
<dbReference type="OMA" id="CSETHYL"/>
<dbReference type="RefSeq" id="XP_005712944.1">
    <property type="nucleotide sequence ID" value="XM_005712887.1"/>
</dbReference>
<dbReference type="AlphaFoldDB" id="R7Q6Z2"/>
<dbReference type="Pfam" id="PF01959">
    <property type="entry name" value="DHQS"/>
    <property type="match status" value="1"/>
</dbReference>
<dbReference type="PANTHER" id="PTHR33563:SF1">
    <property type="entry name" value="3-DEHYDROQUINATE SYNTHASE"/>
    <property type="match status" value="1"/>
</dbReference>
<evidence type="ECO:0000259" key="4">
    <source>
        <dbReference type="Pfam" id="PF26558"/>
    </source>
</evidence>
<dbReference type="GO" id="GO:0016491">
    <property type="term" value="F:oxidoreductase activity"/>
    <property type="evidence" value="ECO:0007669"/>
    <property type="project" value="InterPro"/>
</dbReference>
<dbReference type="InterPro" id="IPR030960">
    <property type="entry name" value="DHQS/DOIS_N"/>
</dbReference>
<keyword evidence="2" id="KW-0057">Aromatic amino acid biosynthesis</keyword>
<evidence type="ECO:0000259" key="3">
    <source>
        <dbReference type="Pfam" id="PF01959"/>
    </source>
</evidence>
<dbReference type="GeneID" id="17320658"/>
<dbReference type="OrthoDB" id="3275at2759"/>
<dbReference type="KEGG" id="ccp:CHC_T00001993001"/>
<dbReference type="STRING" id="2769.R7Q6Z2"/>
<dbReference type="InterPro" id="IPR056179">
    <property type="entry name" value="DHQS_C"/>
</dbReference>
<dbReference type="PhylomeDB" id="R7Q6Z2"/>
<protein>
    <recommendedName>
        <fullName evidence="7">3-dehydroquinate synthase</fullName>
    </recommendedName>
</protein>
<gene>
    <name evidence="5" type="ORF">CHC_T00001993001</name>
</gene>
<feature type="domain" description="3-dehydroquinate synthase C-terminal" evidence="4">
    <location>
        <begin position="213"/>
        <end position="395"/>
    </location>
</feature>
<dbReference type="InterPro" id="IPR002812">
    <property type="entry name" value="DHQS"/>
</dbReference>
<evidence type="ECO:0000256" key="1">
    <source>
        <dbReference type="ARBA" id="ARBA00022605"/>
    </source>
</evidence>
<dbReference type="GO" id="GO:0008652">
    <property type="term" value="P:amino acid biosynthetic process"/>
    <property type="evidence" value="ECO:0007669"/>
    <property type="project" value="UniProtKB-KW"/>
</dbReference>
<name>R7Q6Z2_CHOCR</name>
<evidence type="ECO:0008006" key="7">
    <source>
        <dbReference type="Google" id="ProtNLM"/>
    </source>
</evidence>
<accession>R7Q6Z2</accession>
<evidence type="ECO:0000313" key="6">
    <source>
        <dbReference type="Proteomes" id="UP000012073"/>
    </source>
</evidence>
<dbReference type="Gramene" id="CDF33141">
    <property type="protein sequence ID" value="CDF33141"/>
    <property type="gene ID" value="CHC_T00001993001"/>
</dbReference>
<dbReference type="EMBL" id="HG001635">
    <property type="protein sequence ID" value="CDF33141.1"/>
    <property type="molecule type" value="Genomic_DNA"/>
</dbReference>
<keyword evidence="6" id="KW-1185">Reference proteome</keyword>
<organism evidence="5 6">
    <name type="scientific">Chondrus crispus</name>
    <name type="common">Carrageen Irish moss</name>
    <name type="synonym">Polymorpha crispa</name>
    <dbReference type="NCBI Taxonomy" id="2769"/>
    <lineage>
        <taxon>Eukaryota</taxon>
        <taxon>Rhodophyta</taxon>
        <taxon>Florideophyceae</taxon>
        <taxon>Rhodymeniophycidae</taxon>
        <taxon>Gigartinales</taxon>
        <taxon>Gigartinaceae</taxon>
        <taxon>Chondrus</taxon>
    </lineage>
</organism>
<feature type="domain" description="3-dehydroquinate synthase N-terminal" evidence="3">
    <location>
        <begin position="51"/>
        <end position="194"/>
    </location>
</feature>